<evidence type="ECO:0000256" key="3">
    <source>
        <dbReference type="PROSITE-ProRule" id="PRU00284"/>
    </source>
</evidence>
<protein>
    <submittedName>
        <fullName evidence="7">Methyl-accepting chemotaxis protein</fullName>
    </submittedName>
</protein>
<evidence type="ECO:0000256" key="4">
    <source>
        <dbReference type="SAM" id="Phobius"/>
    </source>
</evidence>
<keyword evidence="4" id="KW-0472">Membrane</keyword>
<name>A0ABV7IT30_9SPHN</name>
<dbReference type="RefSeq" id="WP_379510132.1">
    <property type="nucleotide sequence ID" value="NZ_JBHRTQ010000009.1"/>
</dbReference>
<dbReference type="PANTHER" id="PTHR43531:SF11">
    <property type="entry name" value="METHYL-ACCEPTING CHEMOTAXIS PROTEIN 3"/>
    <property type="match status" value="1"/>
</dbReference>
<dbReference type="Gene3D" id="6.10.340.10">
    <property type="match status" value="1"/>
</dbReference>
<dbReference type="CDD" id="cd06225">
    <property type="entry name" value="HAMP"/>
    <property type="match status" value="1"/>
</dbReference>
<dbReference type="Pfam" id="PF00015">
    <property type="entry name" value="MCPsignal"/>
    <property type="match status" value="1"/>
</dbReference>
<proteinExistence type="inferred from homology"/>
<keyword evidence="8" id="KW-1185">Reference proteome</keyword>
<dbReference type="InterPro" id="IPR004090">
    <property type="entry name" value="Chemotax_Me-accpt_rcpt"/>
</dbReference>
<dbReference type="PANTHER" id="PTHR43531">
    <property type="entry name" value="PROTEIN ICFG"/>
    <property type="match status" value="1"/>
</dbReference>
<sequence>MKITSIKQRLVVCLVALAGVSVAQFSISTALKFRLDATTSEERTLFDVQNRQMYGDMKHDAVQADLFRLRDAARLGDRGLVEQERTHLTRDLAALDQTFAAIERHRPTLALQAPALQAEVDRAAVARKDYAAQAGQAATALAAHGEAPRELAAFTRSFDAFEQIQENLGTAIRTEIDTLQHAIDSQTALALLVHGLAALAVAAVLVVSAVMVRRRVIGPLGRVSEAMRRMAGGDYATAVPDLGHDRELAEIGSAAKIFRETALARRAAEQDQQAVVAQLSTGLQHLARKDLEYRIETPFAPAYDELRHNYNTAVRELADTISAARVGSISVITAVTEIRDASDDLALRNEHQASGVNAVHGDVMRGGQVVSKAVEAMGELEQTATDIAQITGVIDGIAFQTSLLALNAGVEAARAGDAGKGFAVVANEVRGLAQRTSEAASQIKGLIERSSGQVGIGVSHVRETGQMLERIVNQFAQISDTIQQNAAMAEQTTASTRCLQTEAERLADLVSSFRTRQIETRPAATPIAGQIRRLSLGEGEAQPRFGMAPQPA</sequence>
<dbReference type="Proteomes" id="UP001595604">
    <property type="component" value="Unassembled WGS sequence"/>
</dbReference>
<dbReference type="EMBL" id="JBHRTQ010000009">
    <property type="protein sequence ID" value="MFC3174749.1"/>
    <property type="molecule type" value="Genomic_DNA"/>
</dbReference>
<dbReference type="SUPFAM" id="SSF58104">
    <property type="entry name" value="Methyl-accepting chemotaxis protein (MCP) signaling domain"/>
    <property type="match status" value="1"/>
</dbReference>
<comment type="similarity">
    <text evidence="2">Belongs to the methyl-accepting chemotaxis (MCP) protein family.</text>
</comment>
<dbReference type="SUPFAM" id="SSF158472">
    <property type="entry name" value="HAMP domain-like"/>
    <property type="match status" value="1"/>
</dbReference>
<reference evidence="8" key="1">
    <citation type="journal article" date="2019" name="Int. J. Syst. Evol. Microbiol.">
        <title>The Global Catalogue of Microorganisms (GCM) 10K type strain sequencing project: providing services to taxonomists for standard genome sequencing and annotation.</title>
        <authorList>
            <consortium name="The Broad Institute Genomics Platform"/>
            <consortium name="The Broad Institute Genome Sequencing Center for Infectious Disease"/>
            <person name="Wu L."/>
            <person name="Ma J."/>
        </authorList>
    </citation>
    <scope>NUCLEOTIDE SEQUENCE [LARGE SCALE GENOMIC DNA]</scope>
    <source>
        <strain evidence="8">KCTC 42984</strain>
    </source>
</reference>
<evidence type="ECO:0000313" key="8">
    <source>
        <dbReference type="Proteomes" id="UP001595604"/>
    </source>
</evidence>
<feature type="transmembrane region" description="Helical" evidence="4">
    <location>
        <begin position="188"/>
        <end position="212"/>
    </location>
</feature>
<evidence type="ECO:0000313" key="7">
    <source>
        <dbReference type="EMBL" id="MFC3174749.1"/>
    </source>
</evidence>
<evidence type="ECO:0000259" key="5">
    <source>
        <dbReference type="PROSITE" id="PS50111"/>
    </source>
</evidence>
<organism evidence="7 8">
    <name type="scientific">Novosphingobium bradum</name>
    <dbReference type="NCBI Taxonomy" id="1737444"/>
    <lineage>
        <taxon>Bacteria</taxon>
        <taxon>Pseudomonadati</taxon>
        <taxon>Pseudomonadota</taxon>
        <taxon>Alphaproteobacteria</taxon>
        <taxon>Sphingomonadales</taxon>
        <taxon>Sphingomonadaceae</taxon>
        <taxon>Novosphingobium</taxon>
    </lineage>
</organism>
<dbReference type="PROSITE" id="PS50111">
    <property type="entry name" value="CHEMOTAXIS_TRANSDUC_2"/>
    <property type="match status" value="1"/>
</dbReference>
<feature type="domain" description="HAMP" evidence="6">
    <location>
        <begin position="214"/>
        <end position="267"/>
    </location>
</feature>
<keyword evidence="4" id="KW-1133">Transmembrane helix</keyword>
<evidence type="ECO:0000256" key="2">
    <source>
        <dbReference type="ARBA" id="ARBA00029447"/>
    </source>
</evidence>
<dbReference type="InterPro" id="IPR051310">
    <property type="entry name" value="MCP_chemotaxis"/>
</dbReference>
<evidence type="ECO:0000259" key="6">
    <source>
        <dbReference type="PROSITE" id="PS50885"/>
    </source>
</evidence>
<dbReference type="SMART" id="SM00283">
    <property type="entry name" value="MA"/>
    <property type="match status" value="1"/>
</dbReference>
<dbReference type="SMART" id="SM00304">
    <property type="entry name" value="HAMP"/>
    <property type="match status" value="2"/>
</dbReference>
<dbReference type="InterPro" id="IPR003660">
    <property type="entry name" value="HAMP_dom"/>
</dbReference>
<dbReference type="Pfam" id="PF00672">
    <property type="entry name" value="HAMP"/>
    <property type="match status" value="1"/>
</dbReference>
<keyword evidence="4" id="KW-0812">Transmembrane</keyword>
<dbReference type="PRINTS" id="PR00260">
    <property type="entry name" value="CHEMTRNSDUCR"/>
</dbReference>
<keyword evidence="1" id="KW-0145">Chemotaxis</keyword>
<dbReference type="Gene3D" id="1.10.287.950">
    <property type="entry name" value="Methyl-accepting chemotaxis protein"/>
    <property type="match status" value="1"/>
</dbReference>
<feature type="domain" description="HAMP" evidence="6">
    <location>
        <begin position="270"/>
        <end position="322"/>
    </location>
</feature>
<dbReference type="PROSITE" id="PS50885">
    <property type="entry name" value="HAMP"/>
    <property type="match status" value="2"/>
</dbReference>
<gene>
    <name evidence="7" type="ORF">ACFOD9_10835</name>
</gene>
<dbReference type="InterPro" id="IPR004089">
    <property type="entry name" value="MCPsignal_dom"/>
</dbReference>
<keyword evidence="3" id="KW-0807">Transducer</keyword>
<feature type="domain" description="Methyl-accepting transducer" evidence="5">
    <location>
        <begin position="299"/>
        <end position="521"/>
    </location>
</feature>
<comment type="caution">
    <text evidence="7">The sequence shown here is derived from an EMBL/GenBank/DDBJ whole genome shotgun (WGS) entry which is preliminary data.</text>
</comment>
<evidence type="ECO:0000256" key="1">
    <source>
        <dbReference type="ARBA" id="ARBA00022500"/>
    </source>
</evidence>
<accession>A0ABV7IT30</accession>